<name>A0A7J8ZX23_9ROSI</name>
<reference evidence="2 3" key="1">
    <citation type="journal article" date="2019" name="Genome Biol. Evol.">
        <title>Insights into the evolution of the New World diploid cottons (Gossypium, subgenus Houzingenia) based on genome sequencing.</title>
        <authorList>
            <person name="Grover C.E."/>
            <person name="Arick M.A. 2nd"/>
            <person name="Thrash A."/>
            <person name="Conover J.L."/>
            <person name="Sanders W.S."/>
            <person name="Peterson D.G."/>
            <person name="Frelichowski J.E."/>
            <person name="Scheffler J.A."/>
            <person name="Scheffler B.E."/>
            <person name="Wendel J.F."/>
        </authorList>
    </citation>
    <scope>NUCLEOTIDE SEQUENCE [LARGE SCALE GENOMIC DNA]</scope>
    <source>
        <strain evidence="2">4</strain>
        <tissue evidence="2">Leaf</tissue>
    </source>
</reference>
<proteinExistence type="predicted"/>
<sequence length="46" mass="5385">MMKSNSYFTIIMVICLIYSISRWTNTCFKLWLKFGIPPIAILPLES</sequence>
<feature type="transmembrane region" description="Helical" evidence="1">
    <location>
        <begin position="6"/>
        <end position="24"/>
    </location>
</feature>
<keyword evidence="1" id="KW-0812">Transmembrane</keyword>
<evidence type="ECO:0000313" key="3">
    <source>
        <dbReference type="Proteomes" id="UP000593574"/>
    </source>
</evidence>
<dbReference type="AlphaFoldDB" id="A0A7J8ZX23"/>
<keyword evidence="3" id="KW-1185">Reference proteome</keyword>
<comment type="caution">
    <text evidence="2">The sequence shown here is derived from an EMBL/GenBank/DDBJ whole genome shotgun (WGS) entry which is preliminary data.</text>
</comment>
<protein>
    <submittedName>
        <fullName evidence="2">Uncharacterized protein</fullName>
    </submittedName>
</protein>
<dbReference type="EMBL" id="JABEZV010000007">
    <property type="protein sequence ID" value="MBA0716230.1"/>
    <property type="molecule type" value="Genomic_DNA"/>
</dbReference>
<gene>
    <name evidence="2" type="ORF">Golax_015075</name>
</gene>
<evidence type="ECO:0000256" key="1">
    <source>
        <dbReference type="SAM" id="Phobius"/>
    </source>
</evidence>
<dbReference type="Proteomes" id="UP000593574">
    <property type="component" value="Unassembled WGS sequence"/>
</dbReference>
<evidence type="ECO:0000313" key="2">
    <source>
        <dbReference type="EMBL" id="MBA0716230.1"/>
    </source>
</evidence>
<organism evidence="2 3">
    <name type="scientific">Gossypium laxum</name>
    <dbReference type="NCBI Taxonomy" id="34288"/>
    <lineage>
        <taxon>Eukaryota</taxon>
        <taxon>Viridiplantae</taxon>
        <taxon>Streptophyta</taxon>
        <taxon>Embryophyta</taxon>
        <taxon>Tracheophyta</taxon>
        <taxon>Spermatophyta</taxon>
        <taxon>Magnoliopsida</taxon>
        <taxon>eudicotyledons</taxon>
        <taxon>Gunneridae</taxon>
        <taxon>Pentapetalae</taxon>
        <taxon>rosids</taxon>
        <taxon>malvids</taxon>
        <taxon>Malvales</taxon>
        <taxon>Malvaceae</taxon>
        <taxon>Malvoideae</taxon>
        <taxon>Gossypium</taxon>
    </lineage>
</organism>
<keyword evidence="1" id="KW-0472">Membrane</keyword>
<accession>A0A7J8ZX23</accession>
<keyword evidence="1" id="KW-1133">Transmembrane helix</keyword>